<accession>A0AAV6XIQ7</accession>
<gene>
    <name evidence="2" type="ORF">BUALT_Bualt07G0138000</name>
</gene>
<feature type="signal peptide" evidence="1">
    <location>
        <begin position="1"/>
        <end position="26"/>
    </location>
</feature>
<dbReference type="PANTHER" id="PTHR36312">
    <property type="entry name" value="THIONIN-LIKE PROTEIN 1"/>
    <property type="match status" value="1"/>
</dbReference>
<dbReference type="PANTHER" id="PTHR36312:SF1">
    <property type="entry name" value="OS01G0594500 PROTEIN"/>
    <property type="match status" value="1"/>
</dbReference>
<protein>
    <submittedName>
        <fullName evidence="2">Uncharacterized protein</fullName>
    </submittedName>
</protein>
<feature type="chain" id="PRO_5043563407" evidence="1">
    <location>
        <begin position="27"/>
        <end position="119"/>
    </location>
</feature>
<sequence length="119" mass="12651">MNQGKTIRMIATITTLMLLFTTQASASFRKCYAKCLRACFRAGVLPPLCAPTCLPKCIKAEVPNNKCILDCAVPQCAQFKNDVDKVDGCVAKCETGKCKLLSEAVAYAPVSPTSGAPSS</sequence>
<name>A0AAV6XIQ7_9LAMI</name>
<evidence type="ECO:0000313" key="3">
    <source>
        <dbReference type="Proteomes" id="UP000826271"/>
    </source>
</evidence>
<comment type="caution">
    <text evidence="2">The sequence shown here is derived from an EMBL/GenBank/DDBJ whole genome shotgun (WGS) entry which is preliminary data.</text>
</comment>
<reference evidence="2" key="1">
    <citation type="submission" date="2019-10" db="EMBL/GenBank/DDBJ databases">
        <authorList>
            <person name="Zhang R."/>
            <person name="Pan Y."/>
            <person name="Wang J."/>
            <person name="Ma R."/>
            <person name="Yu S."/>
        </authorList>
    </citation>
    <scope>NUCLEOTIDE SEQUENCE</scope>
    <source>
        <strain evidence="2">LA-IB0</strain>
        <tissue evidence="2">Leaf</tissue>
    </source>
</reference>
<keyword evidence="3" id="KW-1185">Reference proteome</keyword>
<dbReference type="EMBL" id="WHWC01000007">
    <property type="protein sequence ID" value="KAG8379907.1"/>
    <property type="molecule type" value="Genomic_DNA"/>
</dbReference>
<evidence type="ECO:0000313" key="2">
    <source>
        <dbReference type="EMBL" id="KAG8379907.1"/>
    </source>
</evidence>
<dbReference type="InterPro" id="IPR038975">
    <property type="entry name" value="THNL"/>
</dbReference>
<keyword evidence="1" id="KW-0732">Signal</keyword>
<proteinExistence type="predicted"/>
<evidence type="ECO:0000256" key="1">
    <source>
        <dbReference type="SAM" id="SignalP"/>
    </source>
</evidence>
<dbReference type="AlphaFoldDB" id="A0AAV6XIQ7"/>
<organism evidence="2 3">
    <name type="scientific">Buddleja alternifolia</name>
    <dbReference type="NCBI Taxonomy" id="168488"/>
    <lineage>
        <taxon>Eukaryota</taxon>
        <taxon>Viridiplantae</taxon>
        <taxon>Streptophyta</taxon>
        <taxon>Embryophyta</taxon>
        <taxon>Tracheophyta</taxon>
        <taxon>Spermatophyta</taxon>
        <taxon>Magnoliopsida</taxon>
        <taxon>eudicotyledons</taxon>
        <taxon>Gunneridae</taxon>
        <taxon>Pentapetalae</taxon>
        <taxon>asterids</taxon>
        <taxon>lamiids</taxon>
        <taxon>Lamiales</taxon>
        <taxon>Scrophulariaceae</taxon>
        <taxon>Buddlejeae</taxon>
        <taxon>Buddleja</taxon>
    </lineage>
</organism>
<dbReference type="Proteomes" id="UP000826271">
    <property type="component" value="Unassembled WGS sequence"/>
</dbReference>